<evidence type="ECO:0000313" key="5">
    <source>
        <dbReference type="Proteomes" id="UP000621500"/>
    </source>
</evidence>
<reference evidence="4 5" key="1">
    <citation type="submission" date="2021-01" db="EMBL/GenBank/DDBJ databases">
        <title>Whole genome shotgun sequence of Plantactinospora mayteni NBRC 109088.</title>
        <authorList>
            <person name="Komaki H."/>
            <person name="Tamura T."/>
        </authorList>
    </citation>
    <scope>NUCLEOTIDE SEQUENCE [LARGE SCALE GENOMIC DNA]</scope>
    <source>
        <strain evidence="4 5">NBRC 109088</strain>
    </source>
</reference>
<dbReference type="EMBL" id="BONX01000003">
    <property type="protein sequence ID" value="GIG93962.1"/>
    <property type="molecule type" value="Genomic_DNA"/>
</dbReference>
<feature type="chain" id="PRO_5047091187" description="Ricin B lectin domain-containing protein" evidence="2">
    <location>
        <begin position="36"/>
        <end position="394"/>
    </location>
</feature>
<sequence>MASPRTTPARIGRAGLVLALAAASTLVVGIGPAQAITVPVPEKPCGIDDLGRRAPEAATAVTTPTVTHFTAINVTGGTETEYEYTLEVTDKVITEVSKNVEVSTQWTIASVFVIGSKVGYTVKNVTEHTELERTRVLWRFLYPGYYALYKGTTQVTGALNSVHCSRVTLPDGSQQTQWLRRPGGDYKTFGNSEVGAVRCEDFYPPFTLRYAAQRRLCGPEPTTRPVGPTVPADGTEDVGTQAIPPEYTCEPGYYRFLTRNQMALYTPENENHKAVRLTAASSTSTRLDWQLCRTPGEYGEHLIIARGGGRCMDVLDQSFADEAEIEITNCHYGPSQRFVLYRDVAPSTAIGIQNVHSGSMLAPGGGSLANKTIVRQYSVGRDDASGTFYLQKVA</sequence>
<dbReference type="InterPro" id="IPR035992">
    <property type="entry name" value="Ricin_B-like_lectins"/>
</dbReference>
<proteinExistence type="predicted"/>
<dbReference type="Pfam" id="PF14200">
    <property type="entry name" value="RicinB_lectin_2"/>
    <property type="match status" value="1"/>
</dbReference>
<gene>
    <name evidence="4" type="ORF">Pma05_05350</name>
</gene>
<dbReference type="Proteomes" id="UP000621500">
    <property type="component" value="Unassembled WGS sequence"/>
</dbReference>
<feature type="domain" description="Ricin B lectin" evidence="3">
    <location>
        <begin position="289"/>
        <end position="377"/>
    </location>
</feature>
<name>A0ABQ4EIC2_9ACTN</name>
<dbReference type="CDD" id="cd00161">
    <property type="entry name" value="beta-trefoil_Ricin-like"/>
    <property type="match status" value="1"/>
</dbReference>
<dbReference type="InterPro" id="IPR000772">
    <property type="entry name" value="Ricin_B_lectin"/>
</dbReference>
<dbReference type="SUPFAM" id="SSF50370">
    <property type="entry name" value="Ricin B-like lectins"/>
    <property type="match status" value="1"/>
</dbReference>
<dbReference type="Gene3D" id="2.80.10.50">
    <property type="match status" value="1"/>
</dbReference>
<feature type="signal peptide" evidence="2">
    <location>
        <begin position="1"/>
        <end position="35"/>
    </location>
</feature>
<comment type="caution">
    <text evidence="4">The sequence shown here is derived from an EMBL/GenBank/DDBJ whole genome shotgun (WGS) entry which is preliminary data.</text>
</comment>
<dbReference type="RefSeq" id="WP_203855630.1">
    <property type="nucleotide sequence ID" value="NZ_BAAAZQ010000002.1"/>
</dbReference>
<evidence type="ECO:0000259" key="3">
    <source>
        <dbReference type="Pfam" id="PF14200"/>
    </source>
</evidence>
<evidence type="ECO:0000256" key="2">
    <source>
        <dbReference type="SAM" id="SignalP"/>
    </source>
</evidence>
<keyword evidence="5" id="KW-1185">Reference proteome</keyword>
<organism evidence="4 5">
    <name type="scientific">Plantactinospora mayteni</name>
    <dbReference type="NCBI Taxonomy" id="566021"/>
    <lineage>
        <taxon>Bacteria</taxon>
        <taxon>Bacillati</taxon>
        <taxon>Actinomycetota</taxon>
        <taxon>Actinomycetes</taxon>
        <taxon>Micromonosporales</taxon>
        <taxon>Micromonosporaceae</taxon>
        <taxon>Plantactinospora</taxon>
    </lineage>
</organism>
<evidence type="ECO:0000313" key="4">
    <source>
        <dbReference type="EMBL" id="GIG93962.1"/>
    </source>
</evidence>
<keyword evidence="2" id="KW-0732">Signal</keyword>
<accession>A0ABQ4EIC2</accession>
<feature type="region of interest" description="Disordered" evidence="1">
    <location>
        <begin position="219"/>
        <end position="242"/>
    </location>
</feature>
<evidence type="ECO:0000256" key="1">
    <source>
        <dbReference type="SAM" id="MobiDB-lite"/>
    </source>
</evidence>
<protein>
    <recommendedName>
        <fullName evidence="3">Ricin B lectin domain-containing protein</fullName>
    </recommendedName>
</protein>